<comment type="caution">
    <text evidence="1">The sequence shown here is derived from an EMBL/GenBank/DDBJ whole genome shotgun (WGS) entry which is preliminary data.</text>
</comment>
<reference evidence="1" key="1">
    <citation type="journal article" date="2019" name="Sci. Rep.">
        <title>Draft genome of Tanacetum cinerariifolium, the natural source of mosquito coil.</title>
        <authorList>
            <person name="Yamashiro T."/>
            <person name="Shiraishi A."/>
            <person name="Satake H."/>
            <person name="Nakayama K."/>
        </authorList>
    </citation>
    <scope>NUCLEOTIDE SEQUENCE</scope>
</reference>
<gene>
    <name evidence="1" type="ORF">Tci_027336</name>
</gene>
<sequence>MVDDISRGLSFVCNNIANFGGDSTSIMEGDESLQHFSPEILIEDLSARNIIFLLPHIILFHGTEGFSIPPDARRVSLTFSEAGVLHVNWTSLGYCVSRRVTGVSVWEGAEDFSRKIVTNLRVTPSWRKIVSLTFSEAGVLHVNWTTWTLPKQKEGAEKESVSKTGAARSYPGPVPLDGLHFGDKLQFVEEPVEIIDREVRRLKQSRIPLVKIRWNPKRGPEFTWEREDQFRKKYPHLFARTASTSTEFVDELAHIISPPEYDCFYFRDLPEQGELMSVLNSGIRENLSTTLLNLPIEDDHSPLLAYVVWIFLAYLTYPVIPPYLHPFGNEDTIFDPGITINHFYSSLQRCTSCSKLEKCHFMVKEGIVPEHKVSEAGLKVYKAKNRSNLQTSTPSNIKDRKGIKNVAPDHLSRIENDETSDDSEVDDNFPGETLMEMNTEDESLRHELTLEPSRQGISNDVLNIRVILFSIHSDDRNPSRVNIKQLCGRTDNVGNKMHNAFPLLVRKFPLPEGTSYCLKKNATARRKMLPLPEVCTAIIVKEKLSVKDDSFL</sequence>
<accession>A0A6L2L0W8</accession>
<keyword evidence="1" id="KW-0695">RNA-directed DNA polymerase</keyword>
<keyword evidence="1" id="KW-0808">Transferase</keyword>
<dbReference type="GO" id="GO:0003964">
    <property type="term" value="F:RNA-directed DNA polymerase activity"/>
    <property type="evidence" value="ECO:0007669"/>
    <property type="project" value="UniProtKB-KW"/>
</dbReference>
<proteinExistence type="predicted"/>
<keyword evidence="1" id="KW-0548">Nucleotidyltransferase</keyword>
<name>A0A6L2L0W8_TANCI</name>
<evidence type="ECO:0000313" key="1">
    <source>
        <dbReference type="EMBL" id="GEU55358.1"/>
    </source>
</evidence>
<dbReference type="EMBL" id="BKCJ010003483">
    <property type="protein sequence ID" value="GEU55358.1"/>
    <property type="molecule type" value="Genomic_DNA"/>
</dbReference>
<dbReference type="AlphaFoldDB" id="A0A6L2L0W8"/>
<organism evidence="1">
    <name type="scientific">Tanacetum cinerariifolium</name>
    <name type="common">Dalmatian daisy</name>
    <name type="synonym">Chrysanthemum cinerariifolium</name>
    <dbReference type="NCBI Taxonomy" id="118510"/>
    <lineage>
        <taxon>Eukaryota</taxon>
        <taxon>Viridiplantae</taxon>
        <taxon>Streptophyta</taxon>
        <taxon>Embryophyta</taxon>
        <taxon>Tracheophyta</taxon>
        <taxon>Spermatophyta</taxon>
        <taxon>Magnoliopsida</taxon>
        <taxon>eudicotyledons</taxon>
        <taxon>Gunneridae</taxon>
        <taxon>Pentapetalae</taxon>
        <taxon>asterids</taxon>
        <taxon>campanulids</taxon>
        <taxon>Asterales</taxon>
        <taxon>Asteraceae</taxon>
        <taxon>Asteroideae</taxon>
        <taxon>Anthemideae</taxon>
        <taxon>Anthemidinae</taxon>
        <taxon>Tanacetum</taxon>
    </lineage>
</organism>
<protein>
    <submittedName>
        <fullName evidence="1">Putative reverse transcriptase domain-containing protein</fullName>
    </submittedName>
</protein>